<evidence type="ECO:0000313" key="3">
    <source>
        <dbReference type="EMBL" id="NKY38465.1"/>
    </source>
</evidence>
<sequence length="782" mass="80246">MSHWPPALRTFGDRRPRPRRPAGTAAADETVAEISAVSEDGRTFVHTDALARRIGFVDLTDLSHPAGLGTLDLHAGLGVGEHAEPTSVAVVGDHVLVVVDTSASFTDPSGVLAVVDLKTHALVRTLDLGGQPDSITLSPDRHRAAIAIENQRDEDATPAAGKKGDLPQLPAGFVQLVDLTDPATPSTWSTRAVPFTAEDGSALPSFVAAGLDTPQDPEPEYVAFDPTGTTVAVTLQENNGVALVDAATGTVSRVFSAGTASVSGIDVKKDGRIDQTGAIPATPREPDVVAWLDADHLATADEGDWKGGTRGWTVFDTEGRVVWAAGAELERLAVRVGLHTEDRAAKKGVEPEGLAVATFGGTPYAFVGSERSNFVAVYDVTDATAPRFVQVLATTNGPEGLLPVPSRGLLLVSSEEDDASVLVRSSVSVFGFGAAHASAAGPPEFPSVVSADDAAGNPIGWGALGALTADPTDDDRLWSATDAAYSPTRLLALDVASTPAVIDREVTVTQGGTPVGLDVEGVAARAGGGFWLGVEGATGTGNQLVRVDASGAVVETVALPVDVTAGLTKWGVEGVAVATDGGGEHVFVALQRGLTTDPGGLGGAARIGRYDVATSSWTWFAYPLETTATAGDWIGLSEVTVVDHDTLAVVERDKLNGPTARVKRVYAVDLPADPAPGTVATLTKTLAHDVLPDLRATHGWTQEKLEGLTVGGDGTVWAITDNDGVLDATGETVLLDLGRASDVFAGHLDPAPTPSPTPTASPSASPSVIPAPGDVPGAGPVR</sequence>
<comment type="caution">
    <text evidence="3">The sequence shown here is derived from an EMBL/GenBank/DDBJ whole genome shotgun (WGS) entry which is preliminary data.</text>
</comment>
<feature type="domain" description="Phytase-like" evidence="2">
    <location>
        <begin position="460"/>
        <end position="723"/>
    </location>
</feature>
<proteinExistence type="predicted"/>
<feature type="region of interest" description="Disordered" evidence="1">
    <location>
        <begin position="1"/>
        <end position="28"/>
    </location>
</feature>
<dbReference type="InterPro" id="IPR027372">
    <property type="entry name" value="Phytase-like_dom"/>
</dbReference>
<dbReference type="Gene3D" id="2.130.10.10">
    <property type="entry name" value="YVTN repeat-like/Quinoprotein amine dehydrogenase"/>
    <property type="match status" value="2"/>
</dbReference>
<protein>
    <submittedName>
        <fullName evidence="3">Esterase-like activity of phytase family protein</fullName>
    </submittedName>
</protein>
<feature type="region of interest" description="Disordered" evidence="1">
    <location>
        <begin position="746"/>
        <end position="782"/>
    </location>
</feature>
<keyword evidence="4" id="KW-1185">Reference proteome</keyword>
<dbReference type="PANTHER" id="PTHR46928">
    <property type="entry name" value="MESENCHYME-SPECIFIC CELL SURFACE GLYCOPROTEIN"/>
    <property type="match status" value="1"/>
</dbReference>
<evidence type="ECO:0000259" key="2">
    <source>
        <dbReference type="Pfam" id="PF13449"/>
    </source>
</evidence>
<dbReference type="InterPro" id="IPR015943">
    <property type="entry name" value="WD40/YVTN_repeat-like_dom_sf"/>
</dbReference>
<dbReference type="Proteomes" id="UP000777774">
    <property type="component" value="Unassembled WGS sequence"/>
</dbReference>
<dbReference type="InterPro" id="IPR052956">
    <property type="entry name" value="Mesenchyme-surface_protein"/>
</dbReference>
<organism evidence="3 4">
    <name type="scientific">Cellulomonas septica</name>
    <dbReference type="NCBI Taxonomy" id="285080"/>
    <lineage>
        <taxon>Bacteria</taxon>
        <taxon>Bacillati</taxon>
        <taxon>Actinomycetota</taxon>
        <taxon>Actinomycetes</taxon>
        <taxon>Micrococcales</taxon>
        <taxon>Cellulomonadaceae</taxon>
        <taxon>Cellulomonas</taxon>
    </lineage>
</organism>
<dbReference type="PANTHER" id="PTHR46928:SF1">
    <property type="entry name" value="MESENCHYME-SPECIFIC CELL SURFACE GLYCOPROTEIN"/>
    <property type="match status" value="1"/>
</dbReference>
<dbReference type="EMBL" id="JAAXOY010000028">
    <property type="protein sequence ID" value="NKY38465.1"/>
    <property type="molecule type" value="Genomic_DNA"/>
</dbReference>
<dbReference type="InterPro" id="IPR011044">
    <property type="entry name" value="Quino_amine_DH_bsu"/>
</dbReference>
<accession>A0ABX1JYT9</accession>
<reference evidence="3 4" key="1">
    <citation type="submission" date="2020-04" db="EMBL/GenBank/DDBJ databases">
        <title>MicrobeNet Type strains.</title>
        <authorList>
            <person name="Nicholson A.C."/>
        </authorList>
    </citation>
    <scope>NUCLEOTIDE SEQUENCE [LARGE SCALE GENOMIC DNA]</scope>
    <source>
        <strain evidence="3 4">ATCC BAA-787</strain>
    </source>
</reference>
<dbReference type="Pfam" id="PF13449">
    <property type="entry name" value="Phytase-like"/>
    <property type="match status" value="1"/>
</dbReference>
<dbReference type="SUPFAM" id="SSF50969">
    <property type="entry name" value="YVTN repeat-like/Quinoprotein amine dehydrogenase"/>
    <property type="match status" value="1"/>
</dbReference>
<name>A0ABX1JYT9_9CELL</name>
<feature type="compositionally biased region" description="Low complexity" evidence="1">
    <location>
        <begin position="760"/>
        <end position="782"/>
    </location>
</feature>
<gene>
    <name evidence="3" type="ORF">HGA02_02695</name>
</gene>
<evidence type="ECO:0000313" key="4">
    <source>
        <dbReference type="Proteomes" id="UP000777774"/>
    </source>
</evidence>
<feature type="non-terminal residue" evidence="3">
    <location>
        <position position="782"/>
    </location>
</feature>
<evidence type="ECO:0000256" key="1">
    <source>
        <dbReference type="SAM" id="MobiDB-lite"/>
    </source>
</evidence>